<dbReference type="Proteomes" id="UP000178622">
    <property type="component" value="Unassembled WGS sequence"/>
</dbReference>
<dbReference type="Gene3D" id="1.10.10.10">
    <property type="entry name" value="Winged helix-like DNA-binding domain superfamily/Winged helix DNA-binding domain"/>
    <property type="match status" value="1"/>
</dbReference>
<dbReference type="PANTHER" id="PTHR30185">
    <property type="entry name" value="CRYPTIC BETA-GLUCOSIDE BGL OPERON ANTITERMINATOR"/>
    <property type="match status" value="1"/>
</dbReference>
<evidence type="ECO:0000256" key="1">
    <source>
        <dbReference type="ARBA" id="ARBA00022737"/>
    </source>
</evidence>
<reference evidence="7" key="1">
    <citation type="submission" date="2016-09" db="EMBL/GenBank/DDBJ databases">
        <title>Draft genome sequence of a novel species of the family Streptococcaceae isolated from flowers.</title>
        <authorList>
            <person name="Chuah L.-O."/>
            <person name="Yap K.-P."/>
            <person name="Thong K.L."/>
            <person name="Liong M.T."/>
            <person name="Ahmad R."/>
            <person name="Rusul G."/>
        </authorList>
    </citation>
    <scope>NUCLEOTIDE SEQUENCE [LARGE SCALE GENOMIC DNA]</scope>
    <source>
        <strain evidence="7">DF1</strain>
    </source>
</reference>
<dbReference type="Pfam" id="PF00874">
    <property type="entry name" value="PRD"/>
    <property type="match status" value="1"/>
</dbReference>
<protein>
    <submittedName>
        <fullName evidence="6">Uncharacterized protein</fullName>
    </submittedName>
</protein>
<keyword evidence="1" id="KW-0677">Repeat</keyword>
<dbReference type="InterPro" id="IPR016152">
    <property type="entry name" value="PTrfase/Anion_transptr"/>
</dbReference>
<evidence type="ECO:0000259" key="4">
    <source>
        <dbReference type="PROSITE" id="PS51094"/>
    </source>
</evidence>
<dbReference type="InterPro" id="IPR036634">
    <property type="entry name" value="PRD_sf"/>
</dbReference>
<keyword evidence="2" id="KW-0805">Transcription regulation</keyword>
<organism evidence="6 7">
    <name type="scientific">Floricoccus tropicus</name>
    <dbReference type="NCBI Taxonomy" id="1859473"/>
    <lineage>
        <taxon>Bacteria</taxon>
        <taxon>Bacillati</taxon>
        <taxon>Bacillota</taxon>
        <taxon>Bacilli</taxon>
        <taxon>Lactobacillales</taxon>
        <taxon>Streptococcaceae</taxon>
        <taxon>Floricoccus</taxon>
    </lineage>
</organism>
<dbReference type="PROSITE" id="PS51094">
    <property type="entry name" value="PTS_EIIA_TYPE_2"/>
    <property type="match status" value="1"/>
</dbReference>
<name>A0A1E8GIZ5_9LACT</name>
<dbReference type="SUPFAM" id="SSF55804">
    <property type="entry name" value="Phoshotransferase/anion transport protein"/>
    <property type="match status" value="1"/>
</dbReference>
<accession>A0A1E8GIZ5</accession>
<feature type="domain" description="PRD" evidence="5">
    <location>
        <begin position="277"/>
        <end position="382"/>
    </location>
</feature>
<dbReference type="InterPro" id="IPR050661">
    <property type="entry name" value="BglG_antiterminators"/>
</dbReference>
<dbReference type="RefSeq" id="WP_070793218.1">
    <property type="nucleotide sequence ID" value="NZ_MKIR01000026.1"/>
</dbReference>
<evidence type="ECO:0000259" key="5">
    <source>
        <dbReference type="PROSITE" id="PS51372"/>
    </source>
</evidence>
<dbReference type="PANTHER" id="PTHR30185:SF18">
    <property type="entry name" value="TRANSCRIPTIONAL REGULATOR MTLR"/>
    <property type="match status" value="1"/>
</dbReference>
<dbReference type="AlphaFoldDB" id="A0A1E8GIZ5"/>
<proteinExistence type="predicted"/>
<dbReference type="InterPro" id="IPR036388">
    <property type="entry name" value="WH-like_DNA-bd_sf"/>
</dbReference>
<dbReference type="SUPFAM" id="SSF63520">
    <property type="entry name" value="PTS-regulatory domain, PRD"/>
    <property type="match status" value="1"/>
</dbReference>
<evidence type="ECO:0000313" key="7">
    <source>
        <dbReference type="Proteomes" id="UP000178622"/>
    </source>
</evidence>
<dbReference type="Gene3D" id="3.40.930.10">
    <property type="entry name" value="Mannitol-specific EII, Chain A"/>
    <property type="match status" value="1"/>
</dbReference>
<dbReference type="GO" id="GO:0006355">
    <property type="term" value="P:regulation of DNA-templated transcription"/>
    <property type="evidence" value="ECO:0007669"/>
    <property type="project" value="InterPro"/>
</dbReference>
<evidence type="ECO:0000313" key="6">
    <source>
        <dbReference type="EMBL" id="OFI48209.1"/>
    </source>
</evidence>
<evidence type="ECO:0000256" key="3">
    <source>
        <dbReference type="ARBA" id="ARBA00023163"/>
    </source>
</evidence>
<sequence length="653" mass="75117">MIITVREQKLIDAFKKKKKVLKIEDMLAITGTSRRTLYRDLQNLQDSLAEYDIILQRTDEGYLLSGNLKALDDLNSQKEWRAQDRLLAELLILIKGRTSLTELMDYFGASQPTISNDLQAIEKELTYNSAELSRKNGLSIIASEFTKRSIMVGVLSKVLKPFEIFNLTEKKLEKNQVANLIDYSVYDKVNRAFQGIDFKDFSDKTQAIWRLFFVASLVDDNEIEESNVQPSKASLNKTKKIIEKMDEVISEKEIAYLSNIADILHFERGASFLFTEKFDTDFSYRISKFINLMSEKLQIDFERDEKLFDLLNAHLRSTMLLPSFFDRSDDVSMIKEIESSNQKIFAAVDELLNEVFEKKFSKKEVAYITLHFVSTLERSDSVLPLVAALITSNGFVTTEIVSRSIKTQFPFIKDISIIQSSQMGQIDFSGFDVIFSTDNLEVDFDYIKLGEMLSRQNIDYISKELRKIQQKVSGRRIQRRTSRNFVNIQEFFKVSSEILENFKISNLENKKDFQSLVANVTSAIDEDTVTDKKKVGKVIANRFVRTPFGIPETKMALFHAVSDNILRPDFEIFNLETEVELLGMDKKKMPVSRILLLIAPEDSDEVVSYLLGKISSSIIENKLYTTIYNSGNYDVIYQLLNQIITDGLKEYEV</sequence>
<dbReference type="Gene3D" id="1.10.1790.10">
    <property type="entry name" value="PRD domain"/>
    <property type="match status" value="1"/>
</dbReference>
<feature type="domain" description="PTS EIIA type-2" evidence="4">
    <location>
        <begin position="497"/>
        <end position="643"/>
    </location>
</feature>
<gene>
    <name evidence="6" type="ORF">BG261_07965</name>
</gene>
<comment type="caution">
    <text evidence="6">The sequence shown here is derived from an EMBL/GenBank/DDBJ whole genome shotgun (WGS) entry which is preliminary data.</text>
</comment>
<evidence type="ECO:0000256" key="2">
    <source>
        <dbReference type="ARBA" id="ARBA00023015"/>
    </source>
</evidence>
<dbReference type="InterPro" id="IPR002178">
    <property type="entry name" value="PTS_EIIA_type-2_dom"/>
</dbReference>
<dbReference type="InterPro" id="IPR011608">
    <property type="entry name" value="PRD"/>
</dbReference>
<dbReference type="Pfam" id="PF00359">
    <property type="entry name" value="PTS_EIIA_2"/>
    <property type="match status" value="1"/>
</dbReference>
<dbReference type="EMBL" id="MKIR01000026">
    <property type="protein sequence ID" value="OFI48209.1"/>
    <property type="molecule type" value="Genomic_DNA"/>
</dbReference>
<dbReference type="STRING" id="1859473.BG261_07965"/>
<keyword evidence="3" id="KW-0804">Transcription</keyword>
<dbReference type="OrthoDB" id="9776005at2"/>
<dbReference type="PROSITE" id="PS51372">
    <property type="entry name" value="PRD_2"/>
    <property type="match status" value="1"/>
</dbReference>
<keyword evidence="7" id="KW-1185">Reference proteome</keyword>